<evidence type="ECO:0000259" key="1">
    <source>
        <dbReference type="PROSITE" id="PS50021"/>
    </source>
</evidence>
<dbReference type="InterPro" id="IPR001715">
    <property type="entry name" value="CH_dom"/>
</dbReference>
<dbReference type="AlphaFoldDB" id="A7S1B7"/>
<sequence>HRNFEQLCKDDHAKNNGLAFSIAERELGIPALLDVCDVTDLKVPDEKSMATYISLFYQRFKDHQPS</sequence>
<gene>
    <name evidence="2" type="ORF">NEMVEDRAFT_v1g100701</name>
</gene>
<dbReference type="InParanoid" id="A7S1B7"/>
<dbReference type="SUPFAM" id="SSF47576">
    <property type="entry name" value="Calponin-homology domain, CH-domain"/>
    <property type="match status" value="1"/>
</dbReference>
<dbReference type="EMBL" id="DS469564">
    <property type="protein sequence ID" value="EDO42430.1"/>
    <property type="molecule type" value="Genomic_DNA"/>
</dbReference>
<evidence type="ECO:0000313" key="2">
    <source>
        <dbReference type="EMBL" id="EDO42430.1"/>
    </source>
</evidence>
<dbReference type="InterPro" id="IPR050540">
    <property type="entry name" value="F-actin_Monoox_Mical"/>
</dbReference>
<reference evidence="2 3" key="1">
    <citation type="journal article" date="2007" name="Science">
        <title>Sea anemone genome reveals ancestral eumetazoan gene repertoire and genomic organization.</title>
        <authorList>
            <person name="Putnam N.H."/>
            <person name="Srivastava M."/>
            <person name="Hellsten U."/>
            <person name="Dirks B."/>
            <person name="Chapman J."/>
            <person name="Salamov A."/>
            <person name="Terry A."/>
            <person name="Shapiro H."/>
            <person name="Lindquist E."/>
            <person name="Kapitonov V.V."/>
            <person name="Jurka J."/>
            <person name="Genikhovich G."/>
            <person name="Grigoriev I.V."/>
            <person name="Lucas S.M."/>
            <person name="Steele R.E."/>
            <person name="Finnerty J.R."/>
            <person name="Technau U."/>
            <person name="Martindale M.Q."/>
            <person name="Rokhsar D.S."/>
        </authorList>
    </citation>
    <scope>NUCLEOTIDE SEQUENCE [LARGE SCALE GENOMIC DNA]</scope>
    <source>
        <strain evidence="3">CH2 X CH6</strain>
    </source>
</reference>
<dbReference type="Pfam" id="PF00307">
    <property type="entry name" value="CH"/>
    <property type="match status" value="1"/>
</dbReference>
<name>A7S1B7_NEMVE</name>
<dbReference type="HOGENOM" id="CLU_2874343_0_0_1"/>
<dbReference type="STRING" id="45351.A7S1B7"/>
<evidence type="ECO:0000313" key="3">
    <source>
        <dbReference type="Proteomes" id="UP000001593"/>
    </source>
</evidence>
<dbReference type="InterPro" id="IPR036872">
    <property type="entry name" value="CH_dom_sf"/>
</dbReference>
<feature type="domain" description="Calponin-homology (CH)" evidence="1">
    <location>
        <begin position="1"/>
        <end position="61"/>
    </location>
</feature>
<dbReference type="Proteomes" id="UP000001593">
    <property type="component" value="Unassembled WGS sequence"/>
</dbReference>
<proteinExistence type="predicted"/>
<organism evidence="2 3">
    <name type="scientific">Nematostella vectensis</name>
    <name type="common">Starlet sea anemone</name>
    <dbReference type="NCBI Taxonomy" id="45351"/>
    <lineage>
        <taxon>Eukaryota</taxon>
        <taxon>Metazoa</taxon>
        <taxon>Cnidaria</taxon>
        <taxon>Anthozoa</taxon>
        <taxon>Hexacorallia</taxon>
        <taxon>Actiniaria</taxon>
        <taxon>Edwardsiidae</taxon>
        <taxon>Nematostella</taxon>
    </lineage>
</organism>
<dbReference type="PANTHER" id="PTHR23167:SF46">
    <property type="entry name" value="EPS15 HOMOLOGY DOMAIN CONTAINING PROTEIN-BINDING PROTEIN 1, ISOFORM F"/>
    <property type="match status" value="1"/>
</dbReference>
<dbReference type="KEGG" id="nve:5514288"/>
<accession>A7S1B7</accession>
<dbReference type="PANTHER" id="PTHR23167">
    <property type="entry name" value="CALPONIN HOMOLOGY DOMAIN-CONTAINING PROTEIN DDB_G0272472-RELATED"/>
    <property type="match status" value="1"/>
</dbReference>
<dbReference type="OrthoDB" id="10017054at2759"/>
<dbReference type="PhylomeDB" id="A7S1B7"/>
<feature type="non-terminal residue" evidence="2">
    <location>
        <position position="1"/>
    </location>
</feature>
<dbReference type="PROSITE" id="PS50021">
    <property type="entry name" value="CH"/>
    <property type="match status" value="1"/>
</dbReference>
<protein>
    <recommendedName>
        <fullName evidence="1">Calponin-homology (CH) domain-containing protein</fullName>
    </recommendedName>
</protein>
<keyword evidence="3" id="KW-1185">Reference proteome</keyword>
<dbReference type="Gene3D" id="1.10.418.10">
    <property type="entry name" value="Calponin-like domain"/>
    <property type="match status" value="1"/>
</dbReference>